<dbReference type="OrthoDB" id="7857759at2"/>
<proteinExistence type="predicted"/>
<feature type="domain" description="SH3b" evidence="1">
    <location>
        <begin position="88"/>
        <end position="153"/>
    </location>
</feature>
<dbReference type="eggNOG" id="COG4991">
    <property type="taxonomic scope" value="Bacteria"/>
</dbReference>
<dbReference type="SMART" id="SM00287">
    <property type="entry name" value="SH3b"/>
    <property type="match status" value="1"/>
</dbReference>
<keyword evidence="3" id="KW-1185">Reference proteome</keyword>
<dbReference type="AlphaFoldDB" id="C8S2K9"/>
<reference evidence="2 3" key="1">
    <citation type="submission" date="2009-08" db="EMBL/GenBank/DDBJ databases">
        <title>The draft genome of Rhodobacter sp. SW2.</title>
        <authorList>
            <consortium name="US DOE Joint Genome Institute (JGI-PGF)"/>
            <person name="Lucas S."/>
            <person name="Copeland A."/>
            <person name="Lapidus A."/>
            <person name="Glavina del Rio T."/>
            <person name="Tice H."/>
            <person name="Bruce D."/>
            <person name="Goodwin L."/>
            <person name="Pitluck S."/>
            <person name="Larimer F."/>
            <person name="Land M.L."/>
            <person name="Hauser L."/>
            <person name="Emerson D."/>
        </authorList>
    </citation>
    <scope>NUCLEOTIDE SEQUENCE [LARGE SCALE GENOMIC DNA]</scope>
    <source>
        <strain evidence="2 3">SW2</strain>
    </source>
</reference>
<dbReference type="InterPro" id="IPR003646">
    <property type="entry name" value="SH3-like_bac-type"/>
</dbReference>
<evidence type="ECO:0000259" key="1">
    <source>
        <dbReference type="PROSITE" id="PS51781"/>
    </source>
</evidence>
<dbReference type="EMBL" id="ACYY01000014">
    <property type="protein sequence ID" value="EEW24880.1"/>
    <property type="molecule type" value="Genomic_DNA"/>
</dbReference>
<dbReference type="Gene3D" id="2.30.30.40">
    <property type="entry name" value="SH3 Domains"/>
    <property type="match status" value="1"/>
</dbReference>
<evidence type="ECO:0000313" key="3">
    <source>
        <dbReference type="Proteomes" id="UP000010121"/>
    </source>
</evidence>
<dbReference type="STRING" id="371731.Rsw2DRAFT_2287"/>
<name>C8S2K9_9RHOB</name>
<accession>C8S2K9</accession>
<dbReference type="Pfam" id="PF08239">
    <property type="entry name" value="SH3_3"/>
    <property type="match status" value="1"/>
</dbReference>
<protein>
    <submittedName>
        <fullName evidence="2">SH3 type 3 domain protein</fullName>
    </submittedName>
</protein>
<sequence>MLRLTLLLCAALFATALIGGRDYGQLRPGLKAAREAALLAQSQPQATPAPAIITPRPAPVIAVRAEAAAPLQMPLVQPVAEAAPEPAPQVWYVNASTVNVRLGPSTETDVLGKLSRGEAATVVAVSGDGWAQIRIEGDGIEGYVAERFLTPDAPAN</sequence>
<dbReference type="Proteomes" id="UP000010121">
    <property type="component" value="Unassembled WGS sequence"/>
</dbReference>
<gene>
    <name evidence="2" type="ORF">Rsw2DRAFT_2287</name>
</gene>
<comment type="caution">
    <text evidence="2">The sequence shown here is derived from an EMBL/GenBank/DDBJ whole genome shotgun (WGS) entry which is preliminary data.</text>
</comment>
<dbReference type="RefSeq" id="WP_008031090.1">
    <property type="nucleotide sequence ID" value="NZ_ACYY01000014.1"/>
</dbReference>
<evidence type="ECO:0000313" key="2">
    <source>
        <dbReference type="EMBL" id="EEW24880.1"/>
    </source>
</evidence>
<organism evidence="2 3">
    <name type="scientific">Rhodobacter ferrooxidans</name>
    <dbReference type="NCBI Taxonomy" id="371731"/>
    <lineage>
        <taxon>Bacteria</taxon>
        <taxon>Pseudomonadati</taxon>
        <taxon>Pseudomonadota</taxon>
        <taxon>Alphaproteobacteria</taxon>
        <taxon>Rhodobacterales</taxon>
        <taxon>Rhodobacter group</taxon>
        <taxon>Rhodobacter</taxon>
    </lineage>
</organism>
<dbReference type="PROSITE" id="PS51781">
    <property type="entry name" value="SH3B"/>
    <property type="match status" value="1"/>
</dbReference>